<comment type="caution">
    <text evidence="1">The sequence shown here is derived from an EMBL/GenBank/DDBJ whole genome shotgun (WGS) entry which is preliminary data.</text>
</comment>
<accession>A0A1X1CSE1</accession>
<dbReference type="Proteomes" id="UP000193558">
    <property type="component" value="Unassembled WGS sequence"/>
</dbReference>
<dbReference type="OrthoDB" id="6493336at2"/>
<dbReference type="EMBL" id="MLFR01000025">
    <property type="protein sequence ID" value="ORM67342.1"/>
    <property type="molecule type" value="Genomic_DNA"/>
</dbReference>
<name>A0A1X1CSE1_9GAMM</name>
<proteinExistence type="predicted"/>
<reference evidence="1 2" key="1">
    <citation type="journal article" date="2017" name="Antonie Van Leeuwenhoek">
        <title>Phylogenomic resolution of the bacterial genus Pantoea and its relationship with Erwinia and Tatumella.</title>
        <authorList>
            <person name="Palmer M."/>
            <person name="Steenkamp E.T."/>
            <person name="Coetzee M.P."/>
            <person name="Chan W.Y."/>
            <person name="van Zyl E."/>
            <person name="De Maayer P."/>
            <person name="Coutinho T.A."/>
            <person name="Blom J."/>
            <person name="Smits T.H."/>
            <person name="Duffy B."/>
            <person name="Venter S.N."/>
        </authorList>
    </citation>
    <scope>NUCLEOTIDE SEQUENCE [LARGE SCALE GENOMIC DNA]</scope>
    <source>
        <strain evidence="1 2">LMG 26275</strain>
    </source>
</reference>
<protein>
    <submittedName>
        <fullName evidence="1">Uncharacterized protein</fullName>
    </submittedName>
</protein>
<gene>
    <name evidence="1" type="ORF">HA51_19710</name>
</gene>
<organism evidence="1 2">
    <name type="scientific">Pantoea rwandensis</name>
    <dbReference type="NCBI Taxonomy" id="1076550"/>
    <lineage>
        <taxon>Bacteria</taxon>
        <taxon>Pseudomonadati</taxon>
        <taxon>Pseudomonadota</taxon>
        <taxon>Gammaproteobacteria</taxon>
        <taxon>Enterobacterales</taxon>
        <taxon>Erwiniaceae</taxon>
        <taxon>Pantoea</taxon>
    </lineage>
</organism>
<sequence>MPNYIFYRKDQVVATVERADVENALLLISQGYEKLTDEVEAASPEAALRRLADIRQEDNVTEHAFTTGSVFCSIVSAMFK</sequence>
<dbReference type="AlphaFoldDB" id="A0A1X1CSE1"/>
<evidence type="ECO:0000313" key="2">
    <source>
        <dbReference type="Proteomes" id="UP000193558"/>
    </source>
</evidence>
<dbReference type="RefSeq" id="WP_084936324.1">
    <property type="nucleotide sequence ID" value="NZ_MLFR01000025.1"/>
</dbReference>
<evidence type="ECO:0000313" key="1">
    <source>
        <dbReference type="EMBL" id="ORM67342.1"/>
    </source>
</evidence>